<dbReference type="InterPro" id="IPR044925">
    <property type="entry name" value="His-Me_finger_sf"/>
</dbReference>
<evidence type="ECO:0000259" key="1">
    <source>
        <dbReference type="Pfam" id="PF13392"/>
    </source>
</evidence>
<sequence length="163" mass="18762">MQLSHSELQSVLSYSPETGRFTWNKKSGTKIRNSVAGTHHKTGYVVITIQKKPYRAHRLAWFYVYGEWPTEDIDHINRIRSDNRLCNLRLANKSQNQHNTGLGRNNSSGFKGVYFSTREGKFLAQIMVSRKRVSLGYHRTTIEAHQAYKNAAAIYHGEFSSEK</sequence>
<dbReference type="GO" id="GO:0003677">
    <property type="term" value="F:DNA binding"/>
    <property type="evidence" value="ECO:0007669"/>
    <property type="project" value="InterPro"/>
</dbReference>
<dbReference type="GO" id="GO:0003700">
    <property type="term" value="F:DNA-binding transcription factor activity"/>
    <property type="evidence" value="ECO:0007669"/>
    <property type="project" value="InterPro"/>
</dbReference>
<protein>
    <submittedName>
        <fullName evidence="2">HNH endonuclease</fullName>
    </submittedName>
</protein>
<keyword evidence="2" id="KW-0540">Nuclease</keyword>
<dbReference type="InterPro" id="IPR003615">
    <property type="entry name" value="HNH_nuc"/>
</dbReference>
<proteinExistence type="predicted"/>
<dbReference type="RefSeq" id="WP_233480247.1">
    <property type="nucleotide sequence ID" value="NZ_CP013970.1"/>
</dbReference>
<dbReference type="EMBL" id="CP013970">
    <property type="protein sequence ID" value="AXF76647.1"/>
    <property type="molecule type" value="Genomic_DNA"/>
</dbReference>
<name>A0A345CT80_9GAMM</name>
<dbReference type="InterPro" id="IPR016177">
    <property type="entry name" value="DNA-bd_dom_sf"/>
</dbReference>
<evidence type="ECO:0000313" key="2">
    <source>
        <dbReference type="EMBL" id="AXF76647.1"/>
    </source>
</evidence>
<gene>
    <name evidence="2" type="ORF">AV903_12305</name>
</gene>
<organism evidence="2 3">
    <name type="scientific">Erwinia tracheiphila</name>
    <dbReference type="NCBI Taxonomy" id="65700"/>
    <lineage>
        <taxon>Bacteria</taxon>
        <taxon>Pseudomonadati</taxon>
        <taxon>Pseudomonadota</taxon>
        <taxon>Gammaproteobacteria</taxon>
        <taxon>Enterobacterales</taxon>
        <taxon>Erwiniaceae</taxon>
        <taxon>Erwinia</taxon>
    </lineage>
</organism>
<keyword evidence="2" id="KW-0255">Endonuclease</keyword>
<dbReference type="Proteomes" id="UP000264980">
    <property type="component" value="Chromosome"/>
</dbReference>
<evidence type="ECO:0000313" key="3">
    <source>
        <dbReference type="Proteomes" id="UP000264980"/>
    </source>
</evidence>
<dbReference type="InterPro" id="IPR036955">
    <property type="entry name" value="AP2/ERF_dom_sf"/>
</dbReference>
<dbReference type="Gene3D" id="3.30.730.10">
    <property type="entry name" value="AP2/ERF domain"/>
    <property type="match status" value="1"/>
</dbReference>
<dbReference type="GO" id="GO:0004519">
    <property type="term" value="F:endonuclease activity"/>
    <property type="evidence" value="ECO:0007669"/>
    <property type="project" value="UniProtKB-KW"/>
</dbReference>
<dbReference type="Pfam" id="PF13392">
    <property type="entry name" value="HNH_3"/>
    <property type="match status" value="1"/>
</dbReference>
<dbReference type="SUPFAM" id="SSF54171">
    <property type="entry name" value="DNA-binding domain"/>
    <property type="match status" value="1"/>
</dbReference>
<dbReference type="AlphaFoldDB" id="A0A345CT80"/>
<reference evidence="2 3" key="1">
    <citation type="submission" date="2016-01" db="EMBL/GenBank/DDBJ databases">
        <authorList>
            <person name="Oliw E.H."/>
        </authorList>
    </citation>
    <scope>NUCLEOTIDE SEQUENCE [LARGE SCALE GENOMIC DNA]</scope>
    <source>
        <strain evidence="2 3">MDcuke</strain>
    </source>
</reference>
<dbReference type="Gene3D" id="3.90.75.20">
    <property type="match status" value="1"/>
</dbReference>
<feature type="domain" description="HNH nuclease" evidence="1">
    <location>
        <begin position="54"/>
        <end position="97"/>
    </location>
</feature>
<dbReference type="SUPFAM" id="SSF54060">
    <property type="entry name" value="His-Me finger endonucleases"/>
    <property type="match status" value="1"/>
</dbReference>
<keyword evidence="2" id="KW-0378">Hydrolase</keyword>
<accession>A0A345CT80</accession>